<evidence type="ECO:0000256" key="1">
    <source>
        <dbReference type="SAM" id="MobiDB-lite"/>
    </source>
</evidence>
<proteinExistence type="predicted"/>
<sequence>MSATAQADPAPATPLPVPQNFIIDAVLGALQGGGASPPGTNNWGCRPSAEHPEPVVLVHGLMANRVDNWQTYGPLLANNGYCVFALTYGSADGDPNGNIGGLTSMQTSSKTLDAFVDRVRQATGAPKVAIVGHSEGATMPYWYLKRDGGASKVSKMIGLSPAVHGIGGEELANTGSSTGSADVPAPFQFSATSDFIRQLNEGGITVPGVAYTQIVTRYDEVIVPYTSGIVNEPGAVNHVVQDYCPQDYADHLSINSDPGAASLVLNALDPAHAEPVQCALVLPAIGVVGGSGSASGSGGSGSASGSAGTGSGG</sequence>
<dbReference type="InterPro" id="IPR002918">
    <property type="entry name" value="Lipase_EstA/Esterase_EstB"/>
</dbReference>
<dbReference type="EMBL" id="JADMLG010000003">
    <property type="protein sequence ID" value="MBH0776756.1"/>
    <property type="molecule type" value="Genomic_DNA"/>
</dbReference>
<dbReference type="PANTHER" id="PTHR32015:SF1">
    <property type="entry name" value="LIPASE"/>
    <property type="match status" value="1"/>
</dbReference>
<reference evidence="2" key="1">
    <citation type="submission" date="2020-11" db="EMBL/GenBank/DDBJ databases">
        <title>Nocardia NEAU-351.nov., a novel actinomycete isolated from the cow dung.</title>
        <authorList>
            <person name="Zhang X."/>
        </authorList>
    </citation>
    <scope>NUCLEOTIDE SEQUENCE</scope>
    <source>
        <strain evidence="2">NEAU-351</strain>
    </source>
</reference>
<comment type="caution">
    <text evidence="2">The sequence shown here is derived from an EMBL/GenBank/DDBJ whole genome shotgun (WGS) entry which is preliminary data.</text>
</comment>
<keyword evidence="2" id="KW-0378">Hydrolase</keyword>
<dbReference type="Pfam" id="PF01674">
    <property type="entry name" value="Lipase_2"/>
    <property type="match status" value="1"/>
</dbReference>
<dbReference type="SUPFAM" id="SSF53474">
    <property type="entry name" value="alpha/beta-Hydrolases"/>
    <property type="match status" value="1"/>
</dbReference>
<evidence type="ECO:0000313" key="3">
    <source>
        <dbReference type="Proteomes" id="UP000655751"/>
    </source>
</evidence>
<dbReference type="Proteomes" id="UP000655751">
    <property type="component" value="Unassembled WGS sequence"/>
</dbReference>
<name>A0A931I9E1_9NOCA</name>
<dbReference type="GO" id="GO:0016298">
    <property type="term" value="F:lipase activity"/>
    <property type="evidence" value="ECO:0007669"/>
    <property type="project" value="TreeGrafter"/>
</dbReference>
<evidence type="ECO:0000313" key="2">
    <source>
        <dbReference type="EMBL" id="MBH0776756.1"/>
    </source>
</evidence>
<dbReference type="Gene3D" id="3.40.50.1820">
    <property type="entry name" value="alpha/beta hydrolase"/>
    <property type="match status" value="1"/>
</dbReference>
<dbReference type="AlphaFoldDB" id="A0A931I9E1"/>
<dbReference type="InterPro" id="IPR029058">
    <property type="entry name" value="AB_hydrolase_fold"/>
</dbReference>
<dbReference type="GO" id="GO:0016042">
    <property type="term" value="P:lipid catabolic process"/>
    <property type="evidence" value="ECO:0007669"/>
    <property type="project" value="InterPro"/>
</dbReference>
<feature type="region of interest" description="Disordered" evidence="1">
    <location>
        <begin position="292"/>
        <end position="313"/>
    </location>
</feature>
<gene>
    <name evidence="2" type="ORF">IT779_10715</name>
</gene>
<organism evidence="2 3">
    <name type="scientific">Nocardia bovistercoris</name>
    <dbReference type="NCBI Taxonomy" id="2785916"/>
    <lineage>
        <taxon>Bacteria</taxon>
        <taxon>Bacillati</taxon>
        <taxon>Actinomycetota</taxon>
        <taxon>Actinomycetes</taxon>
        <taxon>Mycobacteriales</taxon>
        <taxon>Nocardiaceae</taxon>
        <taxon>Nocardia</taxon>
    </lineage>
</organism>
<keyword evidence="3" id="KW-1185">Reference proteome</keyword>
<accession>A0A931I9E1</accession>
<dbReference type="PANTHER" id="PTHR32015">
    <property type="entry name" value="FASTING INDUCED LIPASE"/>
    <property type="match status" value="1"/>
</dbReference>
<protein>
    <submittedName>
        <fullName evidence="2">Alpha/beta fold hydrolase</fullName>
    </submittedName>
</protein>